<evidence type="ECO:0000256" key="3">
    <source>
        <dbReference type="ARBA" id="ARBA00022723"/>
    </source>
</evidence>
<proteinExistence type="inferred from homology"/>
<protein>
    <recommendedName>
        <fullName evidence="5">Ribonuclease VapC</fullName>
        <shortName evidence="5">RNase VapC</shortName>
        <ecNumber evidence="5">3.1.-.-</ecNumber>
    </recommendedName>
    <alternativeName>
        <fullName evidence="5">Toxin VapC</fullName>
    </alternativeName>
</protein>
<feature type="binding site" evidence="5">
    <location>
        <position position="104"/>
    </location>
    <ligand>
        <name>Mg(2+)</name>
        <dbReference type="ChEBI" id="CHEBI:18420"/>
    </ligand>
</feature>
<dbReference type="EMBL" id="LDTB01000026">
    <property type="protein sequence ID" value="KTT72447.1"/>
    <property type="molecule type" value="Genomic_DNA"/>
</dbReference>
<evidence type="ECO:0000259" key="6">
    <source>
        <dbReference type="Pfam" id="PF01850"/>
    </source>
</evidence>
<dbReference type="OrthoDB" id="32625at2"/>
<comment type="function">
    <text evidence="5">Toxic component of a toxin-antitoxin (TA) system. An RNase.</text>
</comment>
<keyword evidence="8" id="KW-1185">Reference proteome</keyword>
<sequence>MTLFVDASAIVAMIAREPEAVPFAERLGHSDAKHTSPIAIWEAVRAVVRVRGVDLIEARDLVATFLRDAGVEVMPIGATHGELALDAYAAFGKGRHAAALNMGDCFAYARAKASRASILFKGNDFARTDLTDGTLE</sequence>
<dbReference type="HAMAP" id="MF_00265">
    <property type="entry name" value="VapC_Nob1"/>
    <property type="match status" value="1"/>
</dbReference>
<dbReference type="InterPro" id="IPR029060">
    <property type="entry name" value="PIN-like_dom_sf"/>
</dbReference>
<evidence type="ECO:0000256" key="4">
    <source>
        <dbReference type="ARBA" id="ARBA00022801"/>
    </source>
</evidence>
<dbReference type="GO" id="GO:0016787">
    <property type="term" value="F:hydrolase activity"/>
    <property type="evidence" value="ECO:0007669"/>
    <property type="project" value="UniProtKB-KW"/>
</dbReference>
<dbReference type="SUPFAM" id="SSF88723">
    <property type="entry name" value="PIN domain-like"/>
    <property type="match status" value="1"/>
</dbReference>
<evidence type="ECO:0000313" key="7">
    <source>
        <dbReference type="EMBL" id="KTT72447.1"/>
    </source>
</evidence>
<dbReference type="PATRIC" id="fig|869719.3.peg.1465"/>
<comment type="caution">
    <text evidence="7">The sequence shown here is derived from an EMBL/GenBank/DDBJ whole genome shotgun (WGS) entry which is preliminary data.</text>
</comment>
<dbReference type="CDD" id="cd09871">
    <property type="entry name" value="PIN_MtVapC28-VapC30-like"/>
    <property type="match status" value="1"/>
</dbReference>
<dbReference type="EC" id="3.1.-.-" evidence="5"/>
<dbReference type="AlphaFoldDB" id="A0A147I365"/>
<evidence type="ECO:0000256" key="1">
    <source>
        <dbReference type="ARBA" id="ARBA00022649"/>
    </source>
</evidence>
<dbReference type="InterPro" id="IPR002716">
    <property type="entry name" value="PIN_dom"/>
</dbReference>
<evidence type="ECO:0000256" key="2">
    <source>
        <dbReference type="ARBA" id="ARBA00022722"/>
    </source>
</evidence>
<keyword evidence="5" id="KW-0800">Toxin</keyword>
<name>A0A147I365_9SPHN</name>
<evidence type="ECO:0000313" key="8">
    <source>
        <dbReference type="Proteomes" id="UP000074310"/>
    </source>
</evidence>
<comment type="similarity">
    <text evidence="5">Belongs to the PINc/VapC protein family.</text>
</comment>
<dbReference type="InterPro" id="IPR022907">
    <property type="entry name" value="VapC_family"/>
</dbReference>
<keyword evidence="4 5" id="KW-0378">Hydrolase</keyword>
<feature type="domain" description="PIN" evidence="6">
    <location>
        <begin position="4"/>
        <end position="129"/>
    </location>
</feature>
<keyword evidence="5" id="KW-0460">Magnesium</keyword>
<evidence type="ECO:0000256" key="5">
    <source>
        <dbReference type="HAMAP-Rule" id="MF_00265"/>
    </source>
</evidence>
<gene>
    <name evidence="5" type="primary">vapC</name>
    <name evidence="7" type="ORF">NS334_08870</name>
</gene>
<keyword evidence="3 5" id="KW-0479">Metal-binding</keyword>
<keyword evidence="1 5" id="KW-1277">Toxin-antitoxin system</keyword>
<dbReference type="GO" id="GO:0000287">
    <property type="term" value="F:magnesium ion binding"/>
    <property type="evidence" value="ECO:0007669"/>
    <property type="project" value="UniProtKB-UniRule"/>
</dbReference>
<accession>A0A147I365</accession>
<feature type="binding site" evidence="5">
    <location>
        <position position="6"/>
    </location>
    <ligand>
        <name>Mg(2+)</name>
        <dbReference type="ChEBI" id="CHEBI:18420"/>
    </ligand>
</feature>
<dbReference type="Gene3D" id="3.40.50.1010">
    <property type="entry name" value="5'-nuclease"/>
    <property type="match status" value="1"/>
</dbReference>
<dbReference type="Pfam" id="PF01850">
    <property type="entry name" value="PIN"/>
    <property type="match status" value="1"/>
</dbReference>
<comment type="cofactor">
    <cofactor evidence="5">
        <name>Mg(2+)</name>
        <dbReference type="ChEBI" id="CHEBI:18420"/>
    </cofactor>
</comment>
<dbReference type="GO" id="GO:0004540">
    <property type="term" value="F:RNA nuclease activity"/>
    <property type="evidence" value="ECO:0007669"/>
    <property type="project" value="InterPro"/>
</dbReference>
<reference evidence="7 8" key="1">
    <citation type="journal article" date="2016" name="Front. Microbiol.">
        <title>Genomic Resource of Rice Seed Associated Bacteria.</title>
        <authorList>
            <person name="Midha S."/>
            <person name="Bansal K."/>
            <person name="Sharma S."/>
            <person name="Kumar N."/>
            <person name="Patil P.P."/>
            <person name="Chaudhry V."/>
            <person name="Patil P.B."/>
        </authorList>
    </citation>
    <scope>NUCLEOTIDE SEQUENCE [LARGE SCALE GENOMIC DNA]</scope>
    <source>
        <strain evidence="7 8">NS334</strain>
    </source>
</reference>
<dbReference type="Proteomes" id="UP000074310">
    <property type="component" value="Unassembled WGS sequence"/>
</dbReference>
<dbReference type="GO" id="GO:0090729">
    <property type="term" value="F:toxin activity"/>
    <property type="evidence" value="ECO:0007669"/>
    <property type="project" value="UniProtKB-KW"/>
</dbReference>
<organism evidence="7 8">
    <name type="scientific">Sphingomonas endophytica</name>
    <dbReference type="NCBI Taxonomy" id="869719"/>
    <lineage>
        <taxon>Bacteria</taxon>
        <taxon>Pseudomonadati</taxon>
        <taxon>Pseudomonadota</taxon>
        <taxon>Alphaproteobacteria</taxon>
        <taxon>Sphingomonadales</taxon>
        <taxon>Sphingomonadaceae</taxon>
        <taxon>Sphingomonas</taxon>
    </lineage>
</organism>
<keyword evidence="2 5" id="KW-0540">Nuclease</keyword>